<keyword evidence="4 5" id="KW-0472">Membrane</keyword>
<gene>
    <name evidence="6" type="ORF">D915_005317</name>
</gene>
<evidence type="ECO:0000313" key="6">
    <source>
        <dbReference type="EMBL" id="THD24081.1"/>
    </source>
</evidence>
<evidence type="ECO:0000256" key="2">
    <source>
        <dbReference type="ARBA" id="ARBA00022692"/>
    </source>
</evidence>
<evidence type="ECO:0000256" key="5">
    <source>
        <dbReference type="SAM" id="Phobius"/>
    </source>
</evidence>
<evidence type="ECO:0000313" key="7">
    <source>
        <dbReference type="Proteomes" id="UP000230066"/>
    </source>
</evidence>
<dbReference type="Proteomes" id="UP000230066">
    <property type="component" value="Unassembled WGS sequence"/>
</dbReference>
<dbReference type="PANTHER" id="PTHR21215:SF0">
    <property type="entry name" value="LD36024P"/>
    <property type="match status" value="1"/>
</dbReference>
<keyword evidence="2 5" id="KW-0812">Transmembrane</keyword>
<reference evidence="6" key="1">
    <citation type="submission" date="2019-03" db="EMBL/GenBank/DDBJ databases">
        <title>Improved annotation for the trematode Fasciola hepatica.</title>
        <authorList>
            <person name="Choi Y.-J."/>
            <person name="Martin J."/>
            <person name="Mitreva M."/>
        </authorList>
    </citation>
    <scope>NUCLEOTIDE SEQUENCE [LARGE SCALE GENOMIC DNA]</scope>
</reference>
<comment type="caution">
    <text evidence="6">The sequence shown here is derived from an EMBL/GenBank/DDBJ whole genome shotgun (WGS) entry which is preliminary data.</text>
</comment>
<feature type="transmembrane region" description="Helical" evidence="5">
    <location>
        <begin position="197"/>
        <end position="217"/>
    </location>
</feature>
<evidence type="ECO:0000256" key="4">
    <source>
        <dbReference type="ARBA" id="ARBA00023136"/>
    </source>
</evidence>
<name>A0A4E0RCJ2_FASHE</name>
<dbReference type="Pfam" id="PF13903">
    <property type="entry name" value="Claudin_2"/>
    <property type="match status" value="1"/>
</dbReference>
<dbReference type="GO" id="GO:0016020">
    <property type="term" value="C:membrane"/>
    <property type="evidence" value="ECO:0007669"/>
    <property type="project" value="UniProtKB-SubCell"/>
</dbReference>
<dbReference type="AlphaFoldDB" id="A0A4E0RCJ2"/>
<feature type="transmembrane region" description="Helical" evidence="5">
    <location>
        <begin position="141"/>
        <end position="163"/>
    </location>
</feature>
<dbReference type="Gene3D" id="1.20.140.150">
    <property type="match status" value="1"/>
</dbReference>
<evidence type="ECO:0000256" key="1">
    <source>
        <dbReference type="ARBA" id="ARBA00004141"/>
    </source>
</evidence>
<dbReference type="InterPro" id="IPR004031">
    <property type="entry name" value="PMP22/EMP/MP20/Claudin"/>
</dbReference>
<keyword evidence="3 5" id="KW-1133">Transmembrane helix</keyword>
<evidence type="ECO:0000256" key="3">
    <source>
        <dbReference type="ARBA" id="ARBA00022989"/>
    </source>
</evidence>
<sequence>MDKEVDDLEGFDFVNPNYPKAWVVAGTVILIVAVVLACVSVAVPQRLEVEPTVGASTSSGLKNSFKSGYLQICFAQGCESLPLTADKDETFNKITNLRVAAFSTHLGGVIIAGLALICSVVLLAIWLRAEAVSNAYREMRMALGAFLLISGLLEQVAILLFHVEQFEDKWGKSSSLPYGFNNWDEAQKTTTRITFGWSYALLWVSTILTFISGWIMLGSTCCWTREYVDTETSEISFSLPRLDRLSKDSD</sequence>
<feature type="transmembrane region" description="Helical" evidence="5">
    <location>
        <begin position="106"/>
        <end position="129"/>
    </location>
</feature>
<dbReference type="EMBL" id="JXXN02001787">
    <property type="protein sequence ID" value="THD24081.1"/>
    <property type="molecule type" value="Genomic_DNA"/>
</dbReference>
<dbReference type="PANTHER" id="PTHR21215">
    <property type="entry name" value="LD36024P"/>
    <property type="match status" value="1"/>
</dbReference>
<proteinExistence type="predicted"/>
<organism evidence="6 7">
    <name type="scientific">Fasciola hepatica</name>
    <name type="common">Liver fluke</name>
    <dbReference type="NCBI Taxonomy" id="6192"/>
    <lineage>
        <taxon>Eukaryota</taxon>
        <taxon>Metazoa</taxon>
        <taxon>Spiralia</taxon>
        <taxon>Lophotrochozoa</taxon>
        <taxon>Platyhelminthes</taxon>
        <taxon>Trematoda</taxon>
        <taxon>Digenea</taxon>
        <taxon>Plagiorchiida</taxon>
        <taxon>Echinostomata</taxon>
        <taxon>Echinostomatoidea</taxon>
        <taxon>Fasciolidae</taxon>
        <taxon>Fasciola</taxon>
    </lineage>
</organism>
<keyword evidence="7" id="KW-1185">Reference proteome</keyword>
<feature type="transmembrane region" description="Helical" evidence="5">
    <location>
        <begin position="21"/>
        <end position="43"/>
    </location>
</feature>
<accession>A0A4E0RCJ2</accession>
<protein>
    <submittedName>
        <fullName evidence="6">Uncharacterized protein</fullName>
    </submittedName>
</protein>
<comment type="subcellular location">
    <subcellularLocation>
        <location evidence="1">Membrane</location>
        <topology evidence="1">Multi-pass membrane protein</topology>
    </subcellularLocation>
</comment>